<evidence type="ECO:0000256" key="1">
    <source>
        <dbReference type="ARBA" id="ARBA00004613"/>
    </source>
</evidence>
<dbReference type="GO" id="GO:0005576">
    <property type="term" value="C:extracellular region"/>
    <property type="evidence" value="ECO:0007669"/>
    <property type="project" value="UniProtKB-SubCell"/>
</dbReference>
<protein>
    <submittedName>
        <fullName evidence="7">Putative secreted protein</fullName>
    </submittedName>
</protein>
<sequence length="302" mass="32655">MFFSTFHPLFTFILAFVIPLPTAYAHGFLKHHWVNASKGWEPSQRGVDLKHSAFRGISDNTGWIGSKFVTDAAIVCGAAHTPFGKVAHPSGVIFSAASQSAGHTIPIEPGGKIKLIISGADGSGTSLLISPVNTFIQSLPGDLGFNRIVIGESVAQEGFQDQYYPFCGQIYVKEQPLHPISLDEVPKAHFPGSYAPKNLENDAIPGPPLFSAFSGNQEASGTLQHAGELYSKDDSRTHPYAAQQCAQHCLNKKIEEIGSLAPACKDSKKHCLCGTSSFVKAYHNCVKENCGVRVFLAYIVHW</sequence>
<reference evidence="7" key="1">
    <citation type="submission" date="2013-04" db="EMBL/GenBank/DDBJ databases">
        <title>Genome annotation of the coffee rust (Hemileia vastatrix) contributes to the gene repertoire catalogue of the Pucciniales.</title>
        <authorList>
            <person name="Cristancho M.M."/>
            <person name="Botero D.O."/>
            <person name="Giraldo W.G."/>
            <person name="Tabima J.F."/>
            <person name="Riano-Pachon D.M."/>
            <person name="Escobar C."/>
            <person name="Rozo Y.I."/>
            <person name="Rivera L.F."/>
            <person name="Restrepo S."/>
            <person name="Gaitan A.L."/>
        </authorList>
    </citation>
    <scope>NUCLEOTIDE SEQUENCE</scope>
</reference>
<dbReference type="EMBL" id="KF018025">
    <property type="protein sequence ID" value="AGT80098.1"/>
    <property type="molecule type" value="Genomic_DNA"/>
</dbReference>
<keyword evidence="2" id="KW-0964">Secreted</keyword>
<feature type="signal peptide" evidence="5">
    <location>
        <begin position="1"/>
        <end position="25"/>
    </location>
</feature>
<accession>T1UN97</accession>
<dbReference type="Pfam" id="PF05730">
    <property type="entry name" value="CFEM"/>
    <property type="match status" value="1"/>
</dbReference>
<evidence type="ECO:0000256" key="2">
    <source>
        <dbReference type="ARBA" id="ARBA00022525"/>
    </source>
</evidence>
<evidence type="ECO:0000256" key="4">
    <source>
        <dbReference type="ARBA" id="ARBA00023157"/>
    </source>
</evidence>
<name>T1UN97_9BASI</name>
<dbReference type="AlphaFoldDB" id="T1UN97"/>
<keyword evidence="4" id="KW-1015">Disulfide bond</keyword>
<dbReference type="InterPro" id="IPR008427">
    <property type="entry name" value="Extracellular_membr_CFEM_dom"/>
</dbReference>
<evidence type="ECO:0000259" key="6">
    <source>
        <dbReference type="Pfam" id="PF05730"/>
    </source>
</evidence>
<keyword evidence="3 5" id="KW-0732">Signal</keyword>
<evidence type="ECO:0000313" key="7">
    <source>
        <dbReference type="EMBL" id="AGT80098.1"/>
    </source>
</evidence>
<organism evidence="7">
    <name type="scientific">Hemileia vastatrix</name>
    <dbReference type="NCBI Taxonomy" id="203904"/>
    <lineage>
        <taxon>Eukaryota</taxon>
        <taxon>Fungi</taxon>
        <taxon>Dikarya</taxon>
        <taxon>Basidiomycota</taxon>
        <taxon>Pucciniomycotina</taxon>
        <taxon>Pucciniomycetes</taxon>
        <taxon>Pucciniales</taxon>
        <taxon>Zaghouaniaceae</taxon>
        <taxon>Hemileia</taxon>
    </lineage>
</organism>
<feature type="domain" description="CFEM" evidence="6">
    <location>
        <begin position="243"/>
        <end position="293"/>
    </location>
</feature>
<evidence type="ECO:0000256" key="3">
    <source>
        <dbReference type="ARBA" id="ARBA00022729"/>
    </source>
</evidence>
<proteinExistence type="predicted"/>
<dbReference type="VEuPathDB" id="FungiDB:HVAS_10423390"/>
<comment type="subcellular location">
    <subcellularLocation>
        <location evidence="1">Secreted</location>
    </subcellularLocation>
</comment>
<feature type="chain" id="PRO_5004584958" evidence="5">
    <location>
        <begin position="26"/>
        <end position="302"/>
    </location>
</feature>
<evidence type="ECO:0000256" key="5">
    <source>
        <dbReference type="SAM" id="SignalP"/>
    </source>
</evidence>